<name>A0A0W8E971_9ZZZZ</name>
<dbReference type="GO" id="GO:0051539">
    <property type="term" value="F:4 iron, 4 sulfur cluster binding"/>
    <property type="evidence" value="ECO:0007669"/>
    <property type="project" value="TreeGrafter"/>
</dbReference>
<protein>
    <submittedName>
        <fullName evidence="6">Nucleotide-binding protein</fullName>
    </submittedName>
</protein>
<dbReference type="GO" id="GO:0140663">
    <property type="term" value="F:ATP-dependent FeS chaperone activity"/>
    <property type="evidence" value="ECO:0007669"/>
    <property type="project" value="InterPro"/>
</dbReference>
<dbReference type="AlphaFoldDB" id="A0A0W8E971"/>
<keyword evidence="2" id="KW-0547">Nucleotide-binding</keyword>
<dbReference type="CDD" id="cd02037">
    <property type="entry name" value="Mrp_NBP35"/>
    <property type="match status" value="1"/>
</dbReference>
<evidence type="ECO:0000256" key="2">
    <source>
        <dbReference type="ARBA" id="ARBA00022741"/>
    </source>
</evidence>
<reference evidence="6" key="1">
    <citation type="journal article" date="2015" name="Proc. Natl. Acad. Sci. U.S.A.">
        <title>Networks of energetic and metabolic interactions define dynamics in microbial communities.</title>
        <authorList>
            <person name="Embree M."/>
            <person name="Liu J.K."/>
            <person name="Al-Bassam M.M."/>
            <person name="Zengler K."/>
        </authorList>
    </citation>
    <scope>NUCLEOTIDE SEQUENCE</scope>
</reference>
<dbReference type="InterPro" id="IPR019591">
    <property type="entry name" value="Mrp/NBP35_ATP-bd"/>
</dbReference>
<dbReference type="SUPFAM" id="SSF52540">
    <property type="entry name" value="P-loop containing nucleoside triphosphate hydrolases"/>
    <property type="match status" value="1"/>
</dbReference>
<dbReference type="GO" id="GO:0005524">
    <property type="term" value="F:ATP binding"/>
    <property type="evidence" value="ECO:0007669"/>
    <property type="project" value="UniProtKB-KW"/>
</dbReference>
<evidence type="ECO:0000256" key="4">
    <source>
        <dbReference type="ARBA" id="ARBA00023004"/>
    </source>
</evidence>
<dbReference type="GO" id="GO:0016226">
    <property type="term" value="P:iron-sulfur cluster assembly"/>
    <property type="evidence" value="ECO:0007669"/>
    <property type="project" value="InterPro"/>
</dbReference>
<dbReference type="PROSITE" id="PS01215">
    <property type="entry name" value="MRP"/>
    <property type="match status" value="1"/>
</dbReference>
<keyword evidence="4" id="KW-0408">Iron</keyword>
<dbReference type="EMBL" id="LNQE01001826">
    <property type="protein sequence ID" value="KUG05175.1"/>
    <property type="molecule type" value="Genomic_DNA"/>
</dbReference>
<dbReference type="InterPro" id="IPR027417">
    <property type="entry name" value="P-loop_NTPase"/>
</dbReference>
<dbReference type="Pfam" id="PF10609">
    <property type="entry name" value="ParA"/>
    <property type="match status" value="1"/>
</dbReference>
<dbReference type="InterPro" id="IPR000808">
    <property type="entry name" value="Mrp-like_CS"/>
</dbReference>
<sequence length="295" mass="31901">MYNREELLLERGMKMSDQCGSCASSGNCNVDPAECGEAKQDKSLLGAFNKIRNVIVVMSGKGGVGKSSVTGLIATSLARQGKTVGVLDADITGPSQPKAFGVSKDAGMLASEYGIIPPTTRLGIKLMSINFFLPNEDDPVIWRGPLLAGAVNQFWGEVDWRDLDYMVVDLPPGTGDVPLTVMQSLPVNGIVIVSSPQDLAFMVVKKTIKMTQKMNIPILGIVENMSHAICPHCNEIIEIFGQNQGEAVSRDAGIDYLGSLPWDMKLNQLVDAGKIEEYKSEEMEKIIDKIVAKLP</sequence>
<keyword evidence="3" id="KW-0067">ATP-binding</keyword>
<proteinExistence type="inferred from homology"/>
<dbReference type="GO" id="GO:0046872">
    <property type="term" value="F:metal ion binding"/>
    <property type="evidence" value="ECO:0007669"/>
    <property type="project" value="UniProtKB-KW"/>
</dbReference>
<dbReference type="HAMAP" id="MF_02040">
    <property type="entry name" value="Mrp_NBP35"/>
    <property type="match status" value="1"/>
</dbReference>
<evidence type="ECO:0000256" key="1">
    <source>
        <dbReference type="ARBA" id="ARBA00022723"/>
    </source>
</evidence>
<accession>A0A0W8E971</accession>
<dbReference type="InterPro" id="IPR033756">
    <property type="entry name" value="YlxH/NBP35"/>
</dbReference>
<dbReference type="FunFam" id="3.40.50.300:FF:001119">
    <property type="entry name" value="Iron-sulfur cluster carrier protein"/>
    <property type="match status" value="1"/>
</dbReference>
<dbReference type="PANTHER" id="PTHR42961">
    <property type="entry name" value="IRON-SULFUR PROTEIN NUBPL"/>
    <property type="match status" value="1"/>
</dbReference>
<dbReference type="Gene3D" id="3.40.50.300">
    <property type="entry name" value="P-loop containing nucleotide triphosphate hydrolases"/>
    <property type="match status" value="1"/>
</dbReference>
<evidence type="ECO:0000256" key="5">
    <source>
        <dbReference type="ARBA" id="ARBA00023014"/>
    </source>
</evidence>
<comment type="caution">
    <text evidence="6">The sequence shown here is derived from an EMBL/GenBank/DDBJ whole genome shotgun (WGS) entry which is preliminary data.</text>
</comment>
<dbReference type="InterPro" id="IPR044304">
    <property type="entry name" value="NUBPL-like"/>
</dbReference>
<organism evidence="6">
    <name type="scientific">hydrocarbon metagenome</name>
    <dbReference type="NCBI Taxonomy" id="938273"/>
    <lineage>
        <taxon>unclassified sequences</taxon>
        <taxon>metagenomes</taxon>
        <taxon>ecological metagenomes</taxon>
    </lineage>
</organism>
<dbReference type="PANTHER" id="PTHR42961:SF2">
    <property type="entry name" value="IRON-SULFUR PROTEIN NUBPL"/>
    <property type="match status" value="1"/>
</dbReference>
<evidence type="ECO:0000256" key="3">
    <source>
        <dbReference type="ARBA" id="ARBA00022840"/>
    </source>
</evidence>
<gene>
    <name evidence="6" type="ORF">ASZ90_017416</name>
</gene>
<keyword evidence="1" id="KW-0479">Metal-binding</keyword>
<keyword evidence="5" id="KW-0411">Iron-sulfur</keyword>
<evidence type="ECO:0000313" key="6">
    <source>
        <dbReference type="EMBL" id="KUG05175.1"/>
    </source>
</evidence>